<keyword evidence="3" id="KW-0238">DNA-binding</keyword>
<dbReference type="PROSITE" id="PS51898">
    <property type="entry name" value="TYR_RECOMBINASE"/>
    <property type="match status" value="1"/>
</dbReference>
<dbReference type="Pfam" id="PF00589">
    <property type="entry name" value="Phage_integrase"/>
    <property type="match status" value="1"/>
</dbReference>
<evidence type="ECO:0000256" key="5">
    <source>
        <dbReference type="SAM" id="MobiDB-lite"/>
    </source>
</evidence>
<dbReference type="InterPro" id="IPR013762">
    <property type="entry name" value="Integrase-like_cat_sf"/>
</dbReference>
<dbReference type="GO" id="GO:0015074">
    <property type="term" value="P:DNA integration"/>
    <property type="evidence" value="ECO:0007669"/>
    <property type="project" value="UniProtKB-KW"/>
</dbReference>
<feature type="compositionally biased region" description="Polar residues" evidence="5">
    <location>
        <begin position="312"/>
        <end position="322"/>
    </location>
</feature>
<dbReference type="PANTHER" id="PTHR30349">
    <property type="entry name" value="PHAGE INTEGRASE-RELATED"/>
    <property type="match status" value="1"/>
</dbReference>
<keyword evidence="2" id="KW-0229">DNA integration</keyword>
<dbReference type="GO" id="GO:0006310">
    <property type="term" value="P:DNA recombination"/>
    <property type="evidence" value="ECO:0007669"/>
    <property type="project" value="UniProtKB-KW"/>
</dbReference>
<dbReference type="EMBL" id="PQSP01000001">
    <property type="protein sequence ID" value="RUS68272.1"/>
    <property type="molecule type" value="Genomic_DNA"/>
</dbReference>
<dbReference type="PANTHER" id="PTHR30349:SF41">
    <property type="entry name" value="INTEGRASE_RECOMBINASE PROTEIN MJ0367-RELATED"/>
    <property type="match status" value="1"/>
</dbReference>
<dbReference type="SUPFAM" id="SSF56349">
    <property type="entry name" value="DNA breaking-rejoining enzymes"/>
    <property type="match status" value="1"/>
</dbReference>
<dbReference type="Proteomes" id="UP000286947">
    <property type="component" value="Unassembled WGS sequence"/>
</dbReference>
<evidence type="ECO:0000256" key="3">
    <source>
        <dbReference type="ARBA" id="ARBA00023125"/>
    </source>
</evidence>
<dbReference type="GO" id="GO:0003677">
    <property type="term" value="F:DNA binding"/>
    <property type="evidence" value="ECO:0007669"/>
    <property type="project" value="UniProtKB-KW"/>
</dbReference>
<dbReference type="InterPro" id="IPR050090">
    <property type="entry name" value="Tyrosine_recombinase_XerCD"/>
</dbReference>
<name>A0A433SHT0_9BURK</name>
<feature type="domain" description="Tyr recombinase" evidence="6">
    <location>
        <begin position="152"/>
        <end position="334"/>
    </location>
</feature>
<dbReference type="InterPro" id="IPR002104">
    <property type="entry name" value="Integrase_catalytic"/>
</dbReference>
<dbReference type="AlphaFoldDB" id="A0A433SHT0"/>
<dbReference type="InterPro" id="IPR011010">
    <property type="entry name" value="DNA_brk_join_enz"/>
</dbReference>
<reference evidence="7 8" key="1">
    <citation type="submission" date="2018-01" db="EMBL/GenBank/DDBJ databases">
        <title>Saezia sanguinis gen. nov., sp. nov., in the order Burkholderiales isolated from human blood.</title>
        <authorList>
            <person name="Medina-Pascual M.J."/>
            <person name="Valdezate S."/>
            <person name="Monzon S."/>
            <person name="Cuesta I."/>
            <person name="Carrasco G."/>
            <person name="Villalon P."/>
            <person name="Saez-Nieto J.A."/>
        </authorList>
    </citation>
    <scope>NUCLEOTIDE SEQUENCE [LARGE SCALE GENOMIC DNA]</scope>
    <source>
        <strain evidence="7 8">CNM695-12</strain>
    </source>
</reference>
<sequence>MKLPSNVYKKFNAYYYVLAQGKKRKWIRLSSVRDGLPAMYAALSEFMQTDSRNESMKKLIEDWQKEVMTKHAIKTQKDEIRISQNLKEAFIEFNASEVQAPDVIEAIKPFKEKPRTYNMYRAMMRDLMRYAIEKGYRTDNPVEHIKTMPTPPRKRYVTDSEIRRIKVAAMYGLDGLKTRSGLMICALIDMAYLTGQRISDLLALEWSQMTTAGIIFQTQKTGAKVLIEWTPKLKELEQRLIDLKKEKKTITSNVFTTQDGKPYSYSGASTAWKRAIKRAGIGNIHFHDLRAKALTDKDEYAGITAAQRMGGHTTQQQTSEYIRQQKPVKISATR</sequence>
<dbReference type="Gene3D" id="1.10.443.10">
    <property type="entry name" value="Intergrase catalytic core"/>
    <property type="match status" value="1"/>
</dbReference>
<keyword evidence="8" id="KW-1185">Reference proteome</keyword>
<dbReference type="InterPro" id="IPR010998">
    <property type="entry name" value="Integrase_recombinase_N"/>
</dbReference>
<dbReference type="OrthoDB" id="662444at2"/>
<keyword evidence="4" id="KW-0233">DNA recombination</keyword>
<feature type="region of interest" description="Disordered" evidence="5">
    <location>
        <begin position="309"/>
        <end position="334"/>
    </location>
</feature>
<protein>
    <submittedName>
        <fullName evidence="7">Tyrosine recombinase XerD</fullName>
    </submittedName>
</protein>
<dbReference type="InterPro" id="IPR053876">
    <property type="entry name" value="Phage_int_M"/>
</dbReference>
<evidence type="ECO:0000313" key="7">
    <source>
        <dbReference type="EMBL" id="RUS68272.1"/>
    </source>
</evidence>
<evidence type="ECO:0000259" key="6">
    <source>
        <dbReference type="PROSITE" id="PS51898"/>
    </source>
</evidence>
<gene>
    <name evidence="7" type="primary">xerD_2</name>
    <name evidence="7" type="ORF">CUZ56_00760</name>
</gene>
<organism evidence="7 8">
    <name type="scientific">Saezia sanguinis</name>
    <dbReference type="NCBI Taxonomy" id="1965230"/>
    <lineage>
        <taxon>Bacteria</taxon>
        <taxon>Pseudomonadati</taxon>
        <taxon>Pseudomonadota</taxon>
        <taxon>Betaproteobacteria</taxon>
        <taxon>Burkholderiales</taxon>
        <taxon>Saeziaceae</taxon>
        <taxon>Saezia</taxon>
    </lineage>
</organism>
<evidence type="ECO:0000256" key="1">
    <source>
        <dbReference type="ARBA" id="ARBA00008857"/>
    </source>
</evidence>
<accession>A0A433SHT0</accession>
<dbReference type="Gene3D" id="1.10.150.130">
    <property type="match status" value="1"/>
</dbReference>
<comment type="similarity">
    <text evidence="1">Belongs to the 'phage' integrase family.</text>
</comment>
<comment type="caution">
    <text evidence="7">The sequence shown here is derived from an EMBL/GenBank/DDBJ whole genome shotgun (WGS) entry which is preliminary data.</text>
</comment>
<dbReference type="Pfam" id="PF22022">
    <property type="entry name" value="Phage_int_M"/>
    <property type="match status" value="1"/>
</dbReference>
<evidence type="ECO:0000256" key="2">
    <source>
        <dbReference type="ARBA" id="ARBA00022908"/>
    </source>
</evidence>
<proteinExistence type="inferred from homology"/>
<dbReference type="RefSeq" id="WP_126978287.1">
    <property type="nucleotide sequence ID" value="NZ_PQSP01000001.1"/>
</dbReference>
<evidence type="ECO:0000256" key="4">
    <source>
        <dbReference type="ARBA" id="ARBA00023172"/>
    </source>
</evidence>
<evidence type="ECO:0000313" key="8">
    <source>
        <dbReference type="Proteomes" id="UP000286947"/>
    </source>
</evidence>